<feature type="domain" description="Enhancer of mRNA-decapping protein 4 WD40 repeat region" evidence="11">
    <location>
        <begin position="195"/>
        <end position="506"/>
    </location>
</feature>
<evidence type="ECO:0000256" key="4">
    <source>
        <dbReference type="ARBA" id="ARBA00022553"/>
    </source>
</evidence>
<comment type="subcellular location">
    <subcellularLocation>
        <location evidence="1">Cytoplasm</location>
        <location evidence="1">P-body</location>
    </subcellularLocation>
</comment>
<dbReference type="FunFam" id="1.10.220.100:FF:000001">
    <property type="entry name" value="Enhancer of mRNA-decapping protein 4"/>
    <property type="match status" value="1"/>
</dbReference>
<dbReference type="InterPro" id="IPR049404">
    <property type="entry name" value="EDC4_C"/>
</dbReference>
<evidence type="ECO:0000256" key="10">
    <source>
        <dbReference type="SAM" id="MobiDB-lite"/>
    </source>
</evidence>
<dbReference type="PANTHER" id="PTHR15598">
    <property type="entry name" value="ENHANCER OF MRNA-DECAPPING PROTEIN 4"/>
    <property type="match status" value="1"/>
</dbReference>
<keyword evidence="14" id="KW-1185">Reference proteome</keyword>
<dbReference type="InterPro" id="IPR036322">
    <property type="entry name" value="WD40_repeat_dom_sf"/>
</dbReference>
<feature type="domain" description="Enhancer of mRNA-decapping protein 4 C-terminal" evidence="12">
    <location>
        <begin position="1254"/>
        <end position="1357"/>
    </location>
</feature>
<organism evidence="13 14">
    <name type="scientific">Platanthera zijinensis</name>
    <dbReference type="NCBI Taxonomy" id="2320716"/>
    <lineage>
        <taxon>Eukaryota</taxon>
        <taxon>Viridiplantae</taxon>
        <taxon>Streptophyta</taxon>
        <taxon>Embryophyta</taxon>
        <taxon>Tracheophyta</taxon>
        <taxon>Spermatophyta</taxon>
        <taxon>Magnoliopsida</taxon>
        <taxon>Liliopsida</taxon>
        <taxon>Asparagales</taxon>
        <taxon>Orchidaceae</taxon>
        <taxon>Orchidoideae</taxon>
        <taxon>Orchideae</taxon>
        <taxon>Orchidinae</taxon>
        <taxon>Platanthera</taxon>
    </lineage>
</organism>
<feature type="compositionally biased region" description="Low complexity" evidence="10">
    <location>
        <begin position="86"/>
        <end position="104"/>
    </location>
</feature>
<dbReference type="GO" id="GO:0000932">
    <property type="term" value="C:P-body"/>
    <property type="evidence" value="ECO:0007669"/>
    <property type="project" value="UniProtKB-SubCell"/>
</dbReference>
<feature type="region of interest" description="Disordered" evidence="10">
    <location>
        <begin position="81"/>
        <end position="104"/>
    </location>
</feature>
<dbReference type="Gene3D" id="2.130.10.10">
    <property type="entry name" value="YVTN repeat-like/Quinoprotein amine dehydrogenase"/>
    <property type="match status" value="1"/>
</dbReference>
<evidence type="ECO:0000256" key="5">
    <source>
        <dbReference type="ARBA" id="ARBA00022574"/>
    </source>
</evidence>
<dbReference type="GO" id="GO:0006397">
    <property type="term" value="P:mRNA processing"/>
    <property type="evidence" value="ECO:0007669"/>
    <property type="project" value="UniProtKB-KW"/>
</dbReference>
<keyword evidence="4" id="KW-0597">Phosphoprotein</keyword>
<dbReference type="PROSITE" id="PS50082">
    <property type="entry name" value="WD_REPEATS_2"/>
    <property type="match status" value="2"/>
</dbReference>
<evidence type="ECO:0000259" key="12">
    <source>
        <dbReference type="Pfam" id="PF21289"/>
    </source>
</evidence>
<comment type="similarity">
    <text evidence="2">Belongs to the WD repeat EDC4 family.</text>
</comment>
<evidence type="ECO:0000256" key="3">
    <source>
        <dbReference type="ARBA" id="ARBA00022490"/>
    </source>
</evidence>
<dbReference type="InterPro" id="IPR032401">
    <property type="entry name" value="EDC4_WD40"/>
</dbReference>
<evidence type="ECO:0000313" key="13">
    <source>
        <dbReference type="EMBL" id="KAK8925845.1"/>
    </source>
</evidence>
<feature type="repeat" description="WD" evidence="9">
    <location>
        <begin position="242"/>
        <end position="284"/>
    </location>
</feature>
<dbReference type="Pfam" id="PF16529">
    <property type="entry name" value="Ge1_WD40"/>
    <property type="match status" value="1"/>
</dbReference>
<evidence type="ECO:0000256" key="9">
    <source>
        <dbReference type="PROSITE-ProRule" id="PRU00221"/>
    </source>
</evidence>
<comment type="caution">
    <text evidence="13">The sequence shown here is derived from an EMBL/GenBank/DDBJ whole genome shotgun (WGS) entry which is preliminary data.</text>
</comment>
<accession>A0AAP0FYK9</accession>
<reference evidence="13 14" key="1">
    <citation type="journal article" date="2022" name="Nat. Plants">
        <title>Genomes of leafy and leafless Platanthera orchids illuminate the evolution of mycoheterotrophy.</title>
        <authorList>
            <person name="Li M.H."/>
            <person name="Liu K.W."/>
            <person name="Li Z."/>
            <person name="Lu H.C."/>
            <person name="Ye Q.L."/>
            <person name="Zhang D."/>
            <person name="Wang J.Y."/>
            <person name="Li Y.F."/>
            <person name="Zhong Z.M."/>
            <person name="Liu X."/>
            <person name="Yu X."/>
            <person name="Liu D.K."/>
            <person name="Tu X.D."/>
            <person name="Liu B."/>
            <person name="Hao Y."/>
            <person name="Liao X.Y."/>
            <person name="Jiang Y.T."/>
            <person name="Sun W.H."/>
            <person name="Chen J."/>
            <person name="Chen Y.Q."/>
            <person name="Ai Y."/>
            <person name="Zhai J.W."/>
            <person name="Wu S.S."/>
            <person name="Zhou Z."/>
            <person name="Hsiao Y.Y."/>
            <person name="Wu W.L."/>
            <person name="Chen Y.Y."/>
            <person name="Lin Y.F."/>
            <person name="Hsu J.L."/>
            <person name="Li C.Y."/>
            <person name="Wang Z.W."/>
            <person name="Zhao X."/>
            <person name="Zhong W.Y."/>
            <person name="Ma X.K."/>
            <person name="Ma L."/>
            <person name="Huang J."/>
            <person name="Chen G.Z."/>
            <person name="Huang M.Z."/>
            <person name="Huang L."/>
            <person name="Peng D.H."/>
            <person name="Luo Y.B."/>
            <person name="Zou S.Q."/>
            <person name="Chen S.P."/>
            <person name="Lan S."/>
            <person name="Tsai W.C."/>
            <person name="Van de Peer Y."/>
            <person name="Liu Z.J."/>
        </authorList>
    </citation>
    <scope>NUCLEOTIDE SEQUENCE [LARGE SCALE GENOMIC DNA]</scope>
    <source>
        <strain evidence="13">Lor287</strain>
    </source>
</reference>
<keyword evidence="3" id="KW-0963">Cytoplasm</keyword>
<feature type="region of interest" description="Disordered" evidence="10">
    <location>
        <begin position="887"/>
        <end position="939"/>
    </location>
</feature>
<feature type="compositionally biased region" description="Basic and acidic residues" evidence="10">
    <location>
        <begin position="888"/>
        <end position="897"/>
    </location>
</feature>
<dbReference type="FunFam" id="2.130.10.10:FF:000232">
    <property type="entry name" value="enhancer of mRNA-decapping protein 4"/>
    <property type="match status" value="1"/>
</dbReference>
<dbReference type="GO" id="GO:0031087">
    <property type="term" value="P:deadenylation-independent decapping of nuclear-transcribed mRNA"/>
    <property type="evidence" value="ECO:0007669"/>
    <property type="project" value="InterPro"/>
</dbReference>
<proteinExistence type="inferred from homology"/>
<evidence type="ECO:0000313" key="14">
    <source>
        <dbReference type="Proteomes" id="UP001418222"/>
    </source>
</evidence>
<dbReference type="InterPro" id="IPR044938">
    <property type="entry name" value="EDC4_C_sf"/>
</dbReference>
<gene>
    <name evidence="13" type="primary">VCS</name>
    <name evidence="13" type="ORF">KSP39_PZI018749</name>
</gene>
<dbReference type="PROSITE" id="PS50294">
    <property type="entry name" value="WD_REPEATS_REGION"/>
    <property type="match status" value="2"/>
</dbReference>
<dbReference type="SMART" id="SM00320">
    <property type="entry name" value="WD40"/>
    <property type="match status" value="3"/>
</dbReference>
<sequence length="1385" mass="150489">MGSPGGNLNQFDMQKLFKPPAPNPNPNNTFLPTASYAPAVPHLPYPAAPPPGAFSYPPPTPPFHHHPFIHYPQETLHRPTVSYPVQPSHLPNPNHSPNNPGQNPGARLMALLGNTPPAQLDFTVSIPQPSSPMEHPAMLHAAPSAPPAMSVTPSQSARTPNTKMPRGWHIDGGERAVHDVDSRLPGETQLPQLEVTPITKYTSDPGLVLGRQIAVNRTYICYGLKLGAIRVLNINTALRSLLRGHSQRVTDMAFFAEEVHLLASASVDGRVFVWKIDEGPDHEDKPQITGKLVLAIQLSGDGDYHPRICWHSHKQEILVVGIGNNVLRIDTSKVGKDKEFSADEPLKCPLEKLVEGVQLVGKHDAEVTDLSISQWMTTRLASASNDGTVKIWDDRKTLPLVTLRPHEGHPVHSVSFLTSTHRPDHIVLLTMGPLNHEVKLWTSTSEEGWLLSSDSESWRCSQTLELRSSTEPRVEEAFFNQVVVLPQENLVLLANAKKNAIYAVHIDYGPCPAATRMDYIANFTVRMPILSLTGTSDIFPDGEHVVQVYCVQTQAIQQYALNLVQCLPPVTDNLLLAKDPCISHVYDGISSEGFSSSELSRGPSDVPSAGASIHSVGASNFENATVASYIPPLITSEANSILELPSSSVDIQPSAPPLSTLGNDNLNITSSPGPLDLELSRRLSGFKGASGSLDHGNSPMERDTDQEVPDYRAERGELVTAGHIPNISLINDNSGKDNLKIGSSEISMIQYPHLMFKLNGKATHLVTPLEILSGAKSSPETLSANKKDDEMNALDLTRNNDVRHTEVVNVVGEPTNFDSRKDANIVSNGGKDEPLSYPGLDIKNGVTKEGGVLSTGLYNVNEVQVTDFVADVLEQISGNVEENLLKSTADRSQRETEFVEISASKATKGKKQKAKQSQASGSSSPSTSPFNSIDSLNEPGCSMGVPPIEAAFSQLMSIQDVLNQIVTMQKEMPKQISTAVAGPITKEGRRVEIALGRSMEKSVKANADALWVRFQEENAKHEKAEWDNLQHITSLITNLINKDLPSVMERTLKKEIASIGAAVTRSISPLIEKTISSAIVDSFQRGVGDKAVNLLEKSVNSKLDATVTRQIQSQFQTTGRQALQDALRLSLESSLIPAFEQSCKAMFEQVDSTFHKGMTEHNSAALQQFESTHTPLALTLRDAINSASSITQNLTSELVDGQRHLLALVSGNAKSFNPTAMQQGSGSLGGLPEMLALSVQQVEAPPDPKTELSRLISESKYDEAFTVALQKSDVPLVSWLCCQVDLHGICSMAPIPLNQGVLLALLQQLSCDISNDTARKLGWITDIAAAIHPADPIITMHVRPVFEQVYNILAHQRTLPSMTQTEASSIRLIMHVINSVLMSCK</sequence>
<dbReference type="InterPro" id="IPR001680">
    <property type="entry name" value="WD40_rpt"/>
</dbReference>
<dbReference type="InterPro" id="IPR015943">
    <property type="entry name" value="WD40/YVTN_repeat-like_dom_sf"/>
</dbReference>
<feature type="repeat" description="WD" evidence="9">
    <location>
        <begin position="360"/>
        <end position="393"/>
    </location>
</feature>
<feature type="region of interest" description="Disordered" evidence="10">
    <location>
        <begin position="1"/>
        <end position="30"/>
    </location>
</feature>
<feature type="region of interest" description="Disordered" evidence="10">
    <location>
        <begin position="143"/>
        <end position="169"/>
    </location>
</feature>
<feature type="compositionally biased region" description="Polar residues" evidence="10">
    <location>
        <begin position="1"/>
        <end position="12"/>
    </location>
</feature>
<keyword evidence="6" id="KW-0507">mRNA processing</keyword>
<evidence type="ECO:0000256" key="6">
    <source>
        <dbReference type="ARBA" id="ARBA00022664"/>
    </source>
</evidence>
<keyword evidence="7" id="KW-0677">Repeat</keyword>
<evidence type="ECO:0000256" key="2">
    <source>
        <dbReference type="ARBA" id="ARBA00009639"/>
    </source>
</evidence>
<keyword evidence="5 9" id="KW-0853">WD repeat</keyword>
<evidence type="ECO:0000259" key="11">
    <source>
        <dbReference type="Pfam" id="PF16529"/>
    </source>
</evidence>
<keyword evidence="8" id="KW-0175">Coiled coil</keyword>
<protein>
    <submittedName>
        <fullName evidence="13">Enhancer of mRNA-decapping protein 4</fullName>
    </submittedName>
</protein>
<evidence type="ECO:0000256" key="7">
    <source>
        <dbReference type="ARBA" id="ARBA00022737"/>
    </source>
</evidence>
<dbReference type="EMBL" id="JBBWWQ010000016">
    <property type="protein sequence ID" value="KAK8925845.1"/>
    <property type="molecule type" value="Genomic_DNA"/>
</dbReference>
<dbReference type="Pfam" id="PF21289">
    <property type="entry name" value="EDC4_C"/>
    <property type="match status" value="1"/>
</dbReference>
<dbReference type="Gene3D" id="1.10.220.100">
    <property type="entry name" value="conserved c-terminal region of ge- 1"/>
    <property type="match status" value="1"/>
</dbReference>
<dbReference type="PANTHER" id="PTHR15598:SF5">
    <property type="entry name" value="ENHANCER OF MRNA-DECAPPING PROTEIN 4"/>
    <property type="match status" value="1"/>
</dbReference>
<feature type="compositionally biased region" description="Polar residues" evidence="10">
    <location>
        <begin position="151"/>
        <end position="162"/>
    </location>
</feature>
<name>A0AAP0FYK9_9ASPA</name>
<evidence type="ECO:0000256" key="8">
    <source>
        <dbReference type="ARBA" id="ARBA00023054"/>
    </source>
</evidence>
<feature type="compositionally biased region" description="Low complexity" evidence="10">
    <location>
        <begin position="915"/>
        <end position="929"/>
    </location>
</feature>
<dbReference type="InterPro" id="IPR045152">
    <property type="entry name" value="EDC4-like"/>
</dbReference>
<dbReference type="Proteomes" id="UP001418222">
    <property type="component" value="Unassembled WGS sequence"/>
</dbReference>
<dbReference type="SUPFAM" id="SSF50978">
    <property type="entry name" value="WD40 repeat-like"/>
    <property type="match status" value="1"/>
</dbReference>
<evidence type="ECO:0000256" key="1">
    <source>
        <dbReference type="ARBA" id="ARBA00004201"/>
    </source>
</evidence>